<feature type="binding site" evidence="3">
    <location>
        <position position="297"/>
    </location>
    <ligand>
        <name>CTP</name>
        <dbReference type="ChEBI" id="CHEBI:37563"/>
    </ligand>
</feature>
<dbReference type="PANTHER" id="PTHR14359">
    <property type="entry name" value="HOMO-OLIGOMERIC FLAVIN CONTAINING CYS DECARBOXYLASE FAMILY"/>
    <property type="match status" value="1"/>
</dbReference>
<evidence type="ECO:0000313" key="8">
    <source>
        <dbReference type="Proteomes" id="UP000009175"/>
    </source>
</evidence>
<dbReference type="InterPro" id="IPR035929">
    <property type="entry name" value="CoaB-like_sf"/>
</dbReference>
<evidence type="ECO:0000256" key="4">
    <source>
        <dbReference type="RuleBase" id="RU364078"/>
    </source>
</evidence>
<feature type="region of interest" description="Phosphopantothenoylcysteine decarboxylase" evidence="3">
    <location>
        <begin position="1"/>
        <end position="208"/>
    </location>
</feature>
<dbReference type="GO" id="GO:0071513">
    <property type="term" value="C:phosphopantothenoylcysteine decarboxylase complex"/>
    <property type="evidence" value="ECO:0007669"/>
    <property type="project" value="TreeGrafter"/>
</dbReference>
<feature type="binding site" evidence="3">
    <location>
        <position position="341"/>
    </location>
    <ligand>
        <name>CTP</name>
        <dbReference type="ChEBI" id="CHEBI:37563"/>
    </ligand>
</feature>
<comment type="pathway">
    <text evidence="3 4">Cofactor biosynthesis; coenzyme A biosynthesis; CoA from (R)-pantothenate: step 2/5.</text>
</comment>
<dbReference type="GO" id="GO:0015941">
    <property type="term" value="P:pantothenate catabolic process"/>
    <property type="evidence" value="ECO:0007669"/>
    <property type="project" value="InterPro"/>
</dbReference>
<dbReference type="InterPro" id="IPR005252">
    <property type="entry name" value="CoaBC"/>
</dbReference>
<dbReference type="OrthoDB" id="9802554at2"/>
<dbReference type="InterPro" id="IPR003382">
    <property type="entry name" value="Flavoprotein"/>
</dbReference>
<dbReference type="GO" id="GO:0015937">
    <property type="term" value="P:coenzyme A biosynthetic process"/>
    <property type="evidence" value="ECO:0007669"/>
    <property type="project" value="UniProtKB-UniRule"/>
</dbReference>
<comment type="catalytic activity">
    <reaction evidence="3 4">
        <text>N-[(R)-4-phosphopantothenoyl]-L-cysteine + H(+) = (R)-4'-phosphopantetheine + CO2</text>
        <dbReference type="Rhea" id="RHEA:16793"/>
        <dbReference type="ChEBI" id="CHEBI:15378"/>
        <dbReference type="ChEBI" id="CHEBI:16526"/>
        <dbReference type="ChEBI" id="CHEBI:59458"/>
        <dbReference type="ChEBI" id="CHEBI:61723"/>
        <dbReference type="EC" id="4.1.1.36"/>
    </reaction>
</comment>
<feature type="region of interest" description="Phosphopantothenate--cysteine ligase" evidence="3">
    <location>
        <begin position="209"/>
        <end position="417"/>
    </location>
</feature>
<keyword evidence="3" id="KW-0460">Magnesium</keyword>
<keyword evidence="3 4" id="KW-0285">Flavoprotein</keyword>
<dbReference type="GO" id="GO:0004632">
    <property type="term" value="F:phosphopantothenate--cysteine ligase activity"/>
    <property type="evidence" value="ECO:0007669"/>
    <property type="project" value="UniProtKB-UniRule"/>
</dbReference>
<dbReference type="HAMAP" id="MF_02225">
    <property type="entry name" value="CoaBC"/>
    <property type="match status" value="1"/>
</dbReference>
<dbReference type="eggNOG" id="COG0452">
    <property type="taxonomic scope" value="Bacteria"/>
</dbReference>
<evidence type="ECO:0000256" key="1">
    <source>
        <dbReference type="ARBA" id="ARBA00022793"/>
    </source>
</evidence>
<dbReference type="GO" id="GO:0004633">
    <property type="term" value="F:phosphopantothenoylcysteine decarboxylase activity"/>
    <property type="evidence" value="ECO:0007669"/>
    <property type="project" value="UniProtKB-UniRule"/>
</dbReference>
<evidence type="ECO:0000313" key="7">
    <source>
        <dbReference type="EMBL" id="ABL98537.1"/>
    </source>
</evidence>
<accession>A1S2D1</accession>
<keyword evidence="3" id="KW-0511">Multifunctional enzyme</keyword>
<comment type="cofactor">
    <cofactor evidence="3">
        <name>Mg(2+)</name>
        <dbReference type="ChEBI" id="CHEBI:18420"/>
    </cofactor>
</comment>
<dbReference type="PANTHER" id="PTHR14359:SF6">
    <property type="entry name" value="PHOSPHOPANTOTHENOYLCYSTEINE DECARBOXYLASE"/>
    <property type="match status" value="1"/>
</dbReference>
<dbReference type="STRING" id="326297.Sama_0326"/>
<feature type="domain" description="Flavoprotein" evidence="5">
    <location>
        <begin position="21"/>
        <end position="182"/>
    </location>
</feature>
<feature type="binding site" evidence="3">
    <location>
        <begin position="323"/>
        <end position="326"/>
    </location>
    <ligand>
        <name>CTP</name>
        <dbReference type="ChEBI" id="CHEBI:37563"/>
    </ligand>
</feature>
<dbReference type="RefSeq" id="WP_011758447.1">
    <property type="nucleotide sequence ID" value="NC_008700.1"/>
</dbReference>
<keyword evidence="1 3" id="KW-0210">Decarboxylase</keyword>
<evidence type="ECO:0000256" key="3">
    <source>
        <dbReference type="HAMAP-Rule" id="MF_02225"/>
    </source>
</evidence>
<keyword evidence="3" id="KW-0479">Metal-binding</keyword>
<evidence type="ECO:0000256" key="2">
    <source>
        <dbReference type="ARBA" id="ARBA00023239"/>
    </source>
</evidence>
<dbReference type="NCBIfam" id="TIGR00521">
    <property type="entry name" value="coaBC_dfp"/>
    <property type="match status" value="1"/>
</dbReference>
<comment type="function">
    <text evidence="4">Catalyzes two steps in the biosynthesis of coenzyme A. In the first step cysteine is conjugated to 4'-phosphopantothenate to form 4-phosphopantothenoylcysteine, in the latter compound is decarboxylated to form 4'-phosphopantotheine.</text>
</comment>
<dbReference type="Gene3D" id="3.40.50.10300">
    <property type="entry name" value="CoaB-like"/>
    <property type="match status" value="1"/>
</dbReference>
<comment type="pathway">
    <text evidence="3 4">Cofactor biosynthesis; coenzyme A biosynthesis; CoA from (R)-pantothenate: step 3/5.</text>
</comment>
<dbReference type="GO" id="GO:0046872">
    <property type="term" value="F:metal ion binding"/>
    <property type="evidence" value="ECO:0007669"/>
    <property type="project" value="UniProtKB-KW"/>
</dbReference>
<keyword evidence="2 3" id="KW-0456">Lyase</keyword>
<keyword evidence="3 4" id="KW-0436">Ligase</keyword>
<dbReference type="KEGG" id="saz:Sama_0326"/>
<comment type="similarity">
    <text evidence="3 4">In the N-terminal section; belongs to the HFCD (homo-oligomeric flavin containing Cys decarboxylase) superfamily.</text>
</comment>
<dbReference type="InterPro" id="IPR036551">
    <property type="entry name" value="Flavin_trans-like"/>
</dbReference>
<organism evidence="7 8">
    <name type="scientific">Shewanella amazonensis (strain ATCC BAA-1098 / SB2B)</name>
    <dbReference type="NCBI Taxonomy" id="326297"/>
    <lineage>
        <taxon>Bacteria</taxon>
        <taxon>Pseudomonadati</taxon>
        <taxon>Pseudomonadota</taxon>
        <taxon>Gammaproteobacteria</taxon>
        <taxon>Alteromonadales</taxon>
        <taxon>Shewanellaceae</taxon>
        <taxon>Shewanella</taxon>
    </lineage>
</organism>
<reference evidence="7 8" key="1">
    <citation type="submission" date="2006-12" db="EMBL/GenBank/DDBJ databases">
        <title>Complete sequence of Shewanella amazonensis SB2B.</title>
        <authorList>
            <consortium name="US DOE Joint Genome Institute"/>
            <person name="Copeland A."/>
            <person name="Lucas S."/>
            <person name="Lapidus A."/>
            <person name="Barry K."/>
            <person name="Detter J.C."/>
            <person name="Glavina del Rio T."/>
            <person name="Hammon N."/>
            <person name="Israni S."/>
            <person name="Dalin E."/>
            <person name="Tice H."/>
            <person name="Pitluck S."/>
            <person name="Munk A.C."/>
            <person name="Brettin T."/>
            <person name="Bruce D."/>
            <person name="Han C."/>
            <person name="Tapia R."/>
            <person name="Gilna P."/>
            <person name="Schmutz J."/>
            <person name="Larimer F."/>
            <person name="Land M."/>
            <person name="Hauser L."/>
            <person name="Kyrpides N."/>
            <person name="Mikhailova N."/>
            <person name="Fredrickson J."/>
            <person name="Richardson P."/>
        </authorList>
    </citation>
    <scope>NUCLEOTIDE SEQUENCE [LARGE SCALE GENOMIC DNA]</scope>
    <source>
        <strain evidence="8">ATCC BAA-1098 / SB2B</strain>
    </source>
</reference>
<dbReference type="Gene3D" id="3.40.50.1950">
    <property type="entry name" value="Flavin prenyltransferase-like"/>
    <property type="match status" value="1"/>
</dbReference>
<keyword evidence="8" id="KW-1185">Reference proteome</keyword>
<dbReference type="SUPFAM" id="SSF52507">
    <property type="entry name" value="Homo-oligomeric flavin-containing Cys decarboxylases, HFCD"/>
    <property type="match status" value="1"/>
</dbReference>
<dbReference type="UniPathway" id="UPA00241">
    <property type="reaction ID" value="UER00353"/>
</dbReference>
<comment type="similarity">
    <text evidence="3 4">In the C-terminal section; belongs to the PPC synthetase family.</text>
</comment>
<dbReference type="InterPro" id="IPR007085">
    <property type="entry name" value="DNA/pantothenate-metab_flavo_C"/>
</dbReference>
<evidence type="ECO:0000259" key="6">
    <source>
        <dbReference type="Pfam" id="PF04127"/>
    </source>
</evidence>
<dbReference type="AlphaFoldDB" id="A1S2D1"/>
<feature type="binding site" evidence="3">
    <location>
        <begin position="291"/>
        <end position="293"/>
    </location>
    <ligand>
        <name>CTP</name>
        <dbReference type="ChEBI" id="CHEBI:37563"/>
    </ligand>
</feature>
<name>A1S2D1_SHEAM</name>
<dbReference type="HOGENOM" id="CLU_033319_0_1_6"/>
<dbReference type="Proteomes" id="UP000009175">
    <property type="component" value="Chromosome"/>
</dbReference>
<gene>
    <name evidence="3" type="primary">coaBC</name>
    <name evidence="7" type="ordered locus">Sama_0326</name>
</gene>
<dbReference type="EC" id="6.3.2.5" evidence="3"/>
<feature type="binding site" evidence="3">
    <location>
        <position position="359"/>
    </location>
    <ligand>
        <name>CTP</name>
        <dbReference type="ChEBI" id="CHEBI:37563"/>
    </ligand>
</feature>
<dbReference type="EC" id="4.1.1.36" evidence="3"/>
<dbReference type="GO" id="GO:0010181">
    <property type="term" value="F:FMN binding"/>
    <property type="evidence" value="ECO:0007669"/>
    <property type="project" value="UniProtKB-UniRule"/>
</dbReference>
<feature type="active site" description="Proton donor" evidence="3">
    <location>
        <position position="172"/>
    </location>
</feature>
<evidence type="ECO:0000259" key="5">
    <source>
        <dbReference type="Pfam" id="PF02441"/>
    </source>
</evidence>
<proteinExistence type="inferred from homology"/>
<comment type="function">
    <text evidence="3">Catalyzes two sequential steps in the biosynthesis of coenzyme A. In the first step cysteine is conjugated to 4'-phosphopantothenate to form 4-phosphopantothenoylcysteine. In the second step the latter compound is decarboxylated to form 4'-phosphopantotheine.</text>
</comment>
<dbReference type="Pfam" id="PF02441">
    <property type="entry name" value="Flavoprotein"/>
    <property type="match status" value="1"/>
</dbReference>
<dbReference type="SUPFAM" id="SSF102645">
    <property type="entry name" value="CoaB-like"/>
    <property type="match status" value="1"/>
</dbReference>
<comment type="catalytic activity">
    <reaction evidence="3 4">
        <text>(R)-4'-phosphopantothenate + L-cysteine + CTP = N-[(R)-4-phosphopantothenoyl]-L-cysteine + CMP + diphosphate + H(+)</text>
        <dbReference type="Rhea" id="RHEA:19397"/>
        <dbReference type="ChEBI" id="CHEBI:10986"/>
        <dbReference type="ChEBI" id="CHEBI:15378"/>
        <dbReference type="ChEBI" id="CHEBI:33019"/>
        <dbReference type="ChEBI" id="CHEBI:35235"/>
        <dbReference type="ChEBI" id="CHEBI:37563"/>
        <dbReference type="ChEBI" id="CHEBI:59458"/>
        <dbReference type="ChEBI" id="CHEBI:60377"/>
        <dbReference type="EC" id="6.3.2.5"/>
    </reaction>
</comment>
<keyword evidence="3 4" id="KW-0288">FMN</keyword>
<sequence>MVWLAPVNFSRDLRVSLNNRKILLGIGGGIAAYKSADLVRRLKEQGADVRVVMSQSACEFITPLTLQALSGYPVSMDLLDPAAEAAMGHIELARWAELIILAPATANLIARMSIGMADELITTTCLATSAPIAICPAMNQQMYANPATQANLSTLQQRGMLIWGPGSGSQACGEVGAGRMLEPLEIRTLAEQFFAQKAQASSALQGVKLMLTAGPTREAIDPVRYISNHSSGKMGFALAEAAVAMGAEVTLVSGPVTLATPRGVSRINVDSAEQMLTAVMQHIDQQDIFIGCAAVADYRVADVAAGKIKKSSETMQLALVRNPDILATVAALEARPFTVGFAAETHDVETYARDKLKRKNLDMIAANDVSVPGQGFNSDTNALRVFWPQGNQDLPATDKLSLAYQLLSLISTKITKK</sequence>
<feature type="domain" description="DNA/pantothenate metabolism flavoprotein C-terminal" evidence="6">
    <location>
        <begin position="204"/>
        <end position="411"/>
    </location>
</feature>
<feature type="binding site" evidence="3">
    <location>
        <position position="355"/>
    </location>
    <ligand>
        <name>CTP</name>
        <dbReference type="ChEBI" id="CHEBI:37563"/>
    </ligand>
</feature>
<dbReference type="Pfam" id="PF04127">
    <property type="entry name" value="DFP"/>
    <property type="match status" value="1"/>
</dbReference>
<comment type="cofactor">
    <cofactor evidence="3">
        <name>FMN</name>
        <dbReference type="ChEBI" id="CHEBI:58210"/>
    </cofactor>
    <text evidence="3">Binds 1 FMN per subunit.</text>
</comment>
<protein>
    <recommendedName>
        <fullName evidence="3">Coenzyme A biosynthesis bifunctional protein CoaBC</fullName>
    </recommendedName>
    <alternativeName>
        <fullName evidence="3">DNA/pantothenate metabolism flavoprotein</fullName>
    </alternativeName>
    <alternativeName>
        <fullName evidence="3">Phosphopantothenoylcysteine synthetase/decarboxylase</fullName>
        <shortName evidence="3">PPCS-PPCDC</shortName>
    </alternativeName>
    <domain>
        <recommendedName>
            <fullName evidence="3">Phosphopantothenoylcysteine decarboxylase</fullName>
            <shortName evidence="3">PPC decarboxylase</shortName>
            <shortName evidence="3">PPC-DC</shortName>
            <ecNumber evidence="3">4.1.1.36</ecNumber>
        </recommendedName>
        <alternativeName>
            <fullName evidence="3">CoaC</fullName>
        </alternativeName>
    </domain>
    <domain>
        <recommendedName>
            <fullName evidence="3">Phosphopantothenate--cysteine ligase</fullName>
            <ecNumber evidence="3">6.3.2.5</ecNumber>
        </recommendedName>
        <alternativeName>
            <fullName evidence="3">CoaB</fullName>
        </alternativeName>
        <alternativeName>
            <fullName evidence="3">Phosphopantothenoylcysteine synthetase</fullName>
            <shortName evidence="3">PPC synthetase</shortName>
            <shortName evidence="3">PPC-S</shortName>
        </alternativeName>
    </domain>
</protein>
<dbReference type="EMBL" id="CP000507">
    <property type="protein sequence ID" value="ABL98537.1"/>
    <property type="molecule type" value="Genomic_DNA"/>
</dbReference>
<feature type="binding site" evidence="3">
    <location>
        <position position="307"/>
    </location>
    <ligand>
        <name>CTP</name>
        <dbReference type="ChEBI" id="CHEBI:37563"/>
    </ligand>
</feature>